<evidence type="ECO:0000256" key="3">
    <source>
        <dbReference type="ARBA" id="ARBA00022764"/>
    </source>
</evidence>
<dbReference type="EMBL" id="MDDS01000068">
    <property type="protein sequence ID" value="ODP36412.1"/>
    <property type="molecule type" value="Genomic_DNA"/>
</dbReference>
<dbReference type="InterPro" id="IPR000297">
    <property type="entry name" value="PPIase_PpiC"/>
</dbReference>
<dbReference type="PANTHER" id="PTHR47637">
    <property type="entry name" value="CHAPERONE SURA"/>
    <property type="match status" value="1"/>
</dbReference>
<protein>
    <recommendedName>
        <fullName evidence="1">Parvulin-like PPIase</fullName>
    </recommendedName>
    <alternativeName>
        <fullName evidence="7">Peptidyl-prolyl cis-trans isomerase plp</fullName>
    </alternativeName>
    <alternativeName>
        <fullName evidence="8">Rotamase plp</fullName>
    </alternativeName>
</protein>
<dbReference type="Proteomes" id="UP000094487">
    <property type="component" value="Unassembled WGS sequence"/>
</dbReference>
<feature type="signal peptide" evidence="10">
    <location>
        <begin position="1"/>
        <end position="25"/>
    </location>
</feature>
<name>A0A1E3LRM1_9SPHN</name>
<organism evidence="12 13">
    <name type="scientific">Sphingomonas turrisvirgatae</name>
    <dbReference type="NCBI Taxonomy" id="1888892"/>
    <lineage>
        <taxon>Bacteria</taxon>
        <taxon>Pseudomonadati</taxon>
        <taxon>Pseudomonadota</taxon>
        <taxon>Alphaproteobacteria</taxon>
        <taxon>Sphingomonadales</taxon>
        <taxon>Sphingomonadaceae</taxon>
        <taxon>Sphingomonas</taxon>
    </lineage>
</organism>
<evidence type="ECO:0000259" key="11">
    <source>
        <dbReference type="PROSITE" id="PS50198"/>
    </source>
</evidence>
<dbReference type="RefSeq" id="WP_069321678.1">
    <property type="nucleotide sequence ID" value="NZ_MDDS01000068.1"/>
</dbReference>
<evidence type="ECO:0000256" key="2">
    <source>
        <dbReference type="ARBA" id="ARBA00022729"/>
    </source>
</evidence>
<dbReference type="InterPro" id="IPR027304">
    <property type="entry name" value="Trigger_fact/SurA_dom_sf"/>
</dbReference>
<dbReference type="SUPFAM" id="SSF54534">
    <property type="entry name" value="FKBP-like"/>
    <property type="match status" value="2"/>
</dbReference>
<keyword evidence="13" id="KW-1185">Reference proteome</keyword>
<keyword evidence="5" id="KW-0143">Chaperone</keyword>
<gene>
    <name evidence="12" type="ORF">BFL28_05255</name>
</gene>
<comment type="caution">
    <text evidence="12">The sequence shown here is derived from an EMBL/GenBank/DDBJ whole genome shotgun (WGS) entry which is preliminary data.</text>
</comment>
<dbReference type="Pfam" id="PF00639">
    <property type="entry name" value="Rotamase"/>
    <property type="match status" value="1"/>
</dbReference>
<dbReference type="PROSITE" id="PS50198">
    <property type="entry name" value="PPIC_PPIASE_2"/>
    <property type="match status" value="1"/>
</dbReference>
<reference evidence="12 13" key="1">
    <citation type="submission" date="2016-08" db="EMBL/GenBank/DDBJ databases">
        <title>Draft genome of the agarase producing Sphingomonas sp. MCT13.</title>
        <authorList>
            <person name="D'Andrea M.M."/>
            <person name="Rossolini G.M."/>
            <person name="Thaller M.C."/>
        </authorList>
    </citation>
    <scope>NUCLEOTIDE SEQUENCE [LARGE SCALE GENOMIC DNA]</scope>
    <source>
        <strain evidence="12 13">MCT13</strain>
    </source>
</reference>
<evidence type="ECO:0000256" key="8">
    <source>
        <dbReference type="ARBA" id="ARBA00031484"/>
    </source>
</evidence>
<dbReference type="InterPro" id="IPR015391">
    <property type="entry name" value="SurA_N"/>
</dbReference>
<evidence type="ECO:0000256" key="5">
    <source>
        <dbReference type="ARBA" id="ARBA00023186"/>
    </source>
</evidence>
<evidence type="ECO:0000313" key="12">
    <source>
        <dbReference type="EMBL" id="ODP36412.1"/>
    </source>
</evidence>
<dbReference type="Gene3D" id="3.10.50.40">
    <property type="match status" value="1"/>
</dbReference>
<keyword evidence="2 10" id="KW-0732">Signal</keyword>
<evidence type="ECO:0000313" key="13">
    <source>
        <dbReference type="Proteomes" id="UP000094487"/>
    </source>
</evidence>
<dbReference type="InterPro" id="IPR050280">
    <property type="entry name" value="OMP_Chaperone_SurA"/>
</dbReference>
<dbReference type="GO" id="GO:0003755">
    <property type="term" value="F:peptidyl-prolyl cis-trans isomerase activity"/>
    <property type="evidence" value="ECO:0007669"/>
    <property type="project" value="UniProtKB-KW"/>
</dbReference>
<sequence length="452" mass="49508">MTSKVVGFCRSAVLIAGICLSGAIAAQTVSEGPAEQAVPSTANLDLPQNLQIFGKADPNVRKPTAIVNGYVITRTEVDQRFNLIVGLQGFNLSAEEANQLRLQILRQLTDETIQIQEAKANDISIGADQIDRSFVGLSQRFKRTPDEMRKWLRDIGSSERSLRRQIEGELAWQRVIQRKVSSFINVSDDEINGIIARLKAAQGTDEFNLREIYISATPERSGEVYRAMQQMIQQMQQGRPFEYFARFSEASTKATGGDLGWVRAPMLPAPIAAAVAQMQVGQVAGPIEIPGGFSVLYLVDKRQVLTADPRDARLSLRQITVKFATGTTQAQAQARAGEFAKVLQSTNGCGAVGKAAEALGAEVVDNDAVRVRDLPPQLQDIVLNLQVGQATPPFGSPSEGVRALVLCGRDDPREAGLPSTDQIREGLEESRTNLRAQRLLRDLRRDAIIEYR</sequence>
<evidence type="ECO:0000256" key="6">
    <source>
        <dbReference type="ARBA" id="ARBA00023235"/>
    </source>
</evidence>
<accession>A0A1E3LRM1</accession>
<keyword evidence="3" id="KW-0574">Periplasm</keyword>
<keyword evidence="4 9" id="KW-0697">Rotamase</keyword>
<dbReference type="AlphaFoldDB" id="A0A1E3LRM1"/>
<dbReference type="Pfam" id="PF09312">
    <property type="entry name" value="SurA_N"/>
    <property type="match status" value="1"/>
</dbReference>
<evidence type="ECO:0000256" key="1">
    <source>
        <dbReference type="ARBA" id="ARBA00018370"/>
    </source>
</evidence>
<keyword evidence="6 9" id="KW-0413">Isomerase</keyword>
<proteinExistence type="predicted"/>
<evidence type="ECO:0000256" key="9">
    <source>
        <dbReference type="PROSITE-ProRule" id="PRU00278"/>
    </source>
</evidence>
<feature type="chain" id="PRO_5009131944" description="Parvulin-like PPIase" evidence="10">
    <location>
        <begin position="26"/>
        <end position="452"/>
    </location>
</feature>
<evidence type="ECO:0000256" key="7">
    <source>
        <dbReference type="ARBA" id="ARBA00030642"/>
    </source>
</evidence>
<dbReference type="STRING" id="1888892.BFL28_05255"/>
<evidence type="ECO:0000256" key="10">
    <source>
        <dbReference type="SAM" id="SignalP"/>
    </source>
</evidence>
<feature type="domain" description="PpiC" evidence="11">
    <location>
        <begin position="204"/>
        <end position="300"/>
    </location>
</feature>
<dbReference type="SUPFAM" id="SSF109998">
    <property type="entry name" value="Triger factor/SurA peptide-binding domain-like"/>
    <property type="match status" value="1"/>
</dbReference>
<evidence type="ECO:0000256" key="4">
    <source>
        <dbReference type="ARBA" id="ARBA00023110"/>
    </source>
</evidence>
<dbReference type="Gene3D" id="1.10.4030.10">
    <property type="entry name" value="Porin chaperone SurA, peptide-binding domain"/>
    <property type="match status" value="1"/>
</dbReference>
<dbReference type="InterPro" id="IPR046357">
    <property type="entry name" value="PPIase_dom_sf"/>
</dbReference>
<dbReference type="PANTHER" id="PTHR47637:SF1">
    <property type="entry name" value="CHAPERONE SURA"/>
    <property type="match status" value="1"/>
</dbReference>